<dbReference type="InterPro" id="IPR009496">
    <property type="entry name" value="RGM_C"/>
</dbReference>
<reference evidence="3" key="1">
    <citation type="submission" date="2019-08" db="EMBL/GenBank/DDBJ databases">
        <title>The improved chromosome-level genome for the pearl oyster Pinctada fucata martensii using PacBio sequencing and Hi-C.</title>
        <authorList>
            <person name="Zheng Z."/>
        </authorList>
    </citation>
    <scope>NUCLEOTIDE SEQUENCE</scope>
    <source>
        <strain evidence="3">ZZ-2019</strain>
        <tissue evidence="3">Adductor muscle</tissue>
    </source>
</reference>
<dbReference type="PANTHER" id="PTHR31428:SF6">
    <property type="entry name" value="REPULSIVE GUIDANCE MOLECULE B HOMOLOG DRAG-1"/>
    <property type="match status" value="1"/>
</dbReference>
<evidence type="ECO:0000313" key="4">
    <source>
        <dbReference type="Proteomes" id="UP001186944"/>
    </source>
</evidence>
<proteinExistence type="predicted"/>
<protein>
    <recommendedName>
        <fullName evidence="2">Repulsive guidance molecule C-terminal domain-containing protein</fullName>
    </recommendedName>
</protein>
<organism evidence="3 4">
    <name type="scientific">Pinctada imbricata</name>
    <name type="common">Atlantic pearl-oyster</name>
    <name type="synonym">Pinctada martensii</name>
    <dbReference type="NCBI Taxonomy" id="66713"/>
    <lineage>
        <taxon>Eukaryota</taxon>
        <taxon>Metazoa</taxon>
        <taxon>Spiralia</taxon>
        <taxon>Lophotrochozoa</taxon>
        <taxon>Mollusca</taxon>
        <taxon>Bivalvia</taxon>
        <taxon>Autobranchia</taxon>
        <taxon>Pteriomorphia</taxon>
        <taxon>Pterioida</taxon>
        <taxon>Pterioidea</taxon>
        <taxon>Pteriidae</taxon>
        <taxon>Pinctada</taxon>
    </lineage>
</organism>
<dbReference type="Proteomes" id="UP001186944">
    <property type="component" value="Unassembled WGS sequence"/>
</dbReference>
<dbReference type="GO" id="GO:0015026">
    <property type="term" value="F:coreceptor activity"/>
    <property type="evidence" value="ECO:0007669"/>
    <property type="project" value="TreeGrafter"/>
</dbReference>
<feature type="domain" description="Repulsive guidance molecule C-terminal" evidence="2">
    <location>
        <begin position="2"/>
        <end position="176"/>
    </location>
</feature>
<sequence>MIKKNVDCAANEFKTYMAQTDHLPGTFSDGMTHYGPDRSVYLRVLEPGKNIEIYLRYIDTTIRVRQIGRYFTFAIKMPESIVDESRKLDEEQLCIQGCPKRERIDYQRFLAEKRKVALEKHGSIKMTREEASDLCRKEKVVDFYFDSCVFDLMTTGDTNFTMAAYQAWQDLIILSPEFVPRHQNRTDFKKYDDEIHSGSRRTTQSEYFWIIVLSVLICVYFRHTDS</sequence>
<dbReference type="GO" id="GO:0005886">
    <property type="term" value="C:plasma membrane"/>
    <property type="evidence" value="ECO:0007669"/>
    <property type="project" value="TreeGrafter"/>
</dbReference>
<keyword evidence="1" id="KW-0472">Membrane</keyword>
<dbReference type="InterPro" id="IPR040287">
    <property type="entry name" value="RGM"/>
</dbReference>
<comment type="caution">
    <text evidence="3">The sequence shown here is derived from an EMBL/GenBank/DDBJ whole genome shotgun (WGS) entry which is preliminary data.</text>
</comment>
<dbReference type="PANTHER" id="PTHR31428">
    <property type="entry name" value="RGM DOMAIN FAMILY MEMBER DRAG-1"/>
    <property type="match status" value="1"/>
</dbReference>
<keyword evidence="1" id="KW-0812">Transmembrane</keyword>
<name>A0AA88Y791_PINIB</name>
<dbReference type="EMBL" id="VSWD01000007">
    <property type="protein sequence ID" value="KAK3096745.1"/>
    <property type="molecule type" value="Genomic_DNA"/>
</dbReference>
<keyword evidence="4" id="KW-1185">Reference proteome</keyword>
<accession>A0AA88Y791</accession>
<evidence type="ECO:0000259" key="2">
    <source>
        <dbReference type="Pfam" id="PF06534"/>
    </source>
</evidence>
<dbReference type="Pfam" id="PF06534">
    <property type="entry name" value="RGM_C"/>
    <property type="match status" value="1"/>
</dbReference>
<dbReference type="Gene3D" id="3.40.1000.10">
    <property type="entry name" value="Mog1/PsbP, alpha/beta/alpha sandwich"/>
    <property type="match status" value="1"/>
</dbReference>
<keyword evidence="1" id="KW-1133">Transmembrane helix</keyword>
<evidence type="ECO:0000256" key="1">
    <source>
        <dbReference type="SAM" id="Phobius"/>
    </source>
</evidence>
<dbReference type="AlphaFoldDB" id="A0AA88Y791"/>
<gene>
    <name evidence="3" type="ORF">FSP39_002856</name>
</gene>
<evidence type="ECO:0000313" key="3">
    <source>
        <dbReference type="EMBL" id="KAK3096745.1"/>
    </source>
</evidence>
<dbReference type="GO" id="GO:0030509">
    <property type="term" value="P:BMP signaling pathway"/>
    <property type="evidence" value="ECO:0007669"/>
    <property type="project" value="TreeGrafter"/>
</dbReference>
<feature type="transmembrane region" description="Helical" evidence="1">
    <location>
        <begin position="207"/>
        <end position="223"/>
    </location>
</feature>